<keyword evidence="1" id="KW-0732">Signal</keyword>
<evidence type="ECO:0000259" key="3">
    <source>
        <dbReference type="PROSITE" id="PS50022"/>
    </source>
</evidence>
<dbReference type="InterPro" id="IPR000421">
    <property type="entry name" value="FA58C"/>
</dbReference>
<reference evidence="4" key="1">
    <citation type="submission" date="2006-10" db="EMBL/GenBank/DDBJ databases">
        <authorList>
            <person name="Amadeo P."/>
            <person name="Zhao Q."/>
            <person name="Wortman J."/>
            <person name="Fraser-Liggett C."/>
            <person name="Carlton J."/>
        </authorList>
    </citation>
    <scope>NUCLEOTIDE SEQUENCE</scope>
    <source>
        <strain evidence="4">G3</strain>
    </source>
</reference>
<dbReference type="InterPro" id="IPR014755">
    <property type="entry name" value="Cu-Rt/internalin_Ig-like"/>
</dbReference>
<name>A2DAY1_TRIV3</name>
<organism evidence="4 5">
    <name type="scientific">Trichomonas vaginalis (strain ATCC PRA-98 / G3)</name>
    <dbReference type="NCBI Taxonomy" id="412133"/>
    <lineage>
        <taxon>Eukaryota</taxon>
        <taxon>Metamonada</taxon>
        <taxon>Parabasalia</taxon>
        <taxon>Trichomonadida</taxon>
        <taxon>Trichomonadidae</taxon>
        <taxon>Trichomonas</taxon>
    </lineage>
</organism>
<dbReference type="Gene3D" id="3.20.20.70">
    <property type="entry name" value="Aldolase class I"/>
    <property type="match status" value="2"/>
</dbReference>
<feature type="region of interest" description="Disordered" evidence="2">
    <location>
        <begin position="1"/>
        <end position="36"/>
    </location>
</feature>
<evidence type="ECO:0000256" key="1">
    <source>
        <dbReference type="ARBA" id="ARBA00022729"/>
    </source>
</evidence>
<proteinExistence type="predicted"/>
<accession>A2DAY1</accession>
<feature type="domain" description="F5/8 type C" evidence="3">
    <location>
        <begin position="1105"/>
        <end position="1273"/>
    </location>
</feature>
<dbReference type="EMBL" id="DS113184">
    <property type="protein sequence ID" value="EAY22311.1"/>
    <property type="molecule type" value="Genomic_DNA"/>
</dbReference>
<gene>
    <name evidence="4" type="ORF">TVAG_377900</name>
</gene>
<dbReference type="Gene3D" id="2.60.120.260">
    <property type="entry name" value="Galactose-binding domain-like"/>
    <property type="match status" value="2"/>
</dbReference>
<dbReference type="VEuPathDB" id="TrichDB:TVAGG3_0517840"/>
<dbReference type="SUPFAM" id="SSF49785">
    <property type="entry name" value="Galactose-binding domain-like"/>
    <property type="match status" value="2"/>
</dbReference>
<dbReference type="SUPFAM" id="SSF51445">
    <property type="entry name" value="(Trans)glycosidases"/>
    <property type="match status" value="2"/>
</dbReference>
<dbReference type="InterPro" id="IPR008979">
    <property type="entry name" value="Galactose-bd-like_sf"/>
</dbReference>
<protein>
    <submittedName>
        <fullName evidence="4">F5/8 type C domain containing protein</fullName>
    </submittedName>
</protein>
<dbReference type="Pfam" id="PF00754">
    <property type="entry name" value="F5_F8_type_C"/>
    <property type="match status" value="1"/>
</dbReference>
<dbReference type="Proteomes" id="UP000001542">
    <property type="component" value="Unassembled WGS sequence"/>
</dbReference>
<evidence type="ECO:0000313" key="5">
    <source>
        <dbReference type="Proteomes" id="UP000001542"/>
    </source>
</evidence>
<dbReference type="Pfam" id="PF13205">
    <property type="entry name" value="Big_5"/>
    <property type="match status" value="1"/>
</dbReference>
<dbReference type="PROSITE" id="PS50022">
    <property type="entry name" value="FA58C_3"/>
    <property type="match status" value="1"/>
</dbReference>
<dbReference type="InterPro" id="IPR017853">
    <property type="entry name" value="GH"/>
</dbReference>
<dbReference type="OrthoDB" id="2019572at2759"/>
<dbReference type="VEuPathDB" id="TrichDB:TVAG_377900"/>
<reference evidence="4" key="2">
    <citation type="journal article" date="2007" name="Science">
        <title>Draft genome sequence of the sexually transmitted pathogen Trichomonas vaginalis.</title>
        <authorList>
            <person name="Carlton J.M."/>
            <person name="Hirt R.P."/>
            <person name="Silva J.C."/>
            <person name="Delcher A.L."/>
            <person name="Schatz M."/>
            <person name="Zhao Q."/>
            <person name="Wortman J.R."/>
            <person name="Bidwell S.L."/>
            <person name="Alsmark U.C.M."/>
            <person name="Besteiro S."/>
            <person name="Sicheritz-Ponten T."/>
            <person name="Noel C.J."/>
            <person name="Dacks J.B."/>
            <person name="Foster P.G."/>
            <person name="Simillion C."/>
            <person name="Van de Peer Y."/>
            <person name="Miranda-Saavedra D."/>
            <person name="Barton G.J."/>
            <person name="Westrop G.D."/>
            <person name="Mueller S."/>
            <person name="Dessi D."/>
            <person name="Fiori P.L."/>
            <person name="Ren Q."/>
            <person name="Paulsen I."/>
            <person name="Zhang H."/>
            <person name="Bastida-Corcuera F.D."/>
            <person name="Simoes-Barbosa A."/>
            <person name="Brown M.T."/>
            <person name="Hayes R.D."/>
            <person name="Mukherjee M."/>
            <person name="Okumura C.Y."/>
            <person name="Schneider R."/>
            <person name="Smith A.J."/>
            <person name="Vanacova S."/>
            <person name="Villalvazo M."/>
            <person name="Haas B.J."/>
            <person name="Pertea M."/>
            <person name="Feldblyum T.V."/>
            <person name="Utterback T.R."/>
            <person name="Shu C.L."/>
            <person name="Osoegawa K."/>
            <person name="de Jong P.J."/>
            <person name="Hrdy I."/>
            <person name="Horvathova L."/>
            <person name="Zubacova Z."/>
            <person name="Dolezal P."/>
            <person name="Malik S.B."/>
            <person name="Logsdon J.M. Jr."/>
            <person name="Henze K."/>
            <person name="Gupta A."/>
            <person name="Wang C.C."/>
            <person name="Dunne R.L."/>
            <person name="Upcroft J.A."/>
            <person name="Upcroft P."/>
            <person name="White O."/>
            <person name="Salzberg S.L."/>
            <person name="Tang P."/>
            <person name="Chiu C.-H."/>
            <person name="Lee Y.-S."/>
            <person name="Embley T.M."/>
            <person name="Coombs G.H."/>
            <person name="Mottram J.C."/>
            <person name="Tachezy J."/>
            <person name="Fraser-Liggett C.M."/>
            <person name="Johnson P.J."/>
        </authorList>
    </citation>
    <scope>NUCLEOTIDE SEQUENCE [LARGE SCALE GENOMIC DNA]</scope>
    <source>
        <strain evidence="4">G3</strain>
    </source>
</reference>
<sequence length="1940" mass="221837">MELPGSSVYPEPLPKSTWNATANSEQSTVGSEGPAINLLDNDLNTIRHSYWGGEEEGHHDDRAKSTDPYMFTIDTKSTETKFKSIAYTTRSGNVNGNLHDFKLFVANTMNDINAKVSADTPDFQGTFVKNRDNTCIVNMTTELQGQFVAIVGMGENGFGSGAEFDLYADFYPKLTTVISTSDLQLMKFKKDSDYKITFYFNQYEVDGCKWDFNLIYEMEESKHYLHKYMQFKASDPNHVIHYIDFLHFVVSDDDLKLSWGSPFVENTFKNLGQPIYINTFFAGCRFPYAHTKFENTNVARVRYYTGKKFNQFKLNSEGYYETWKTVIGAARESRIPVVRADFFSYISDIALPAPFRKQYNSLYDWMLNINEENIMASFKEIEKGCSQHGIPPLDSYVIDDGWNNYNSDKYHVWQPDISGTTYNTDGFWTFNNKFPHKFTPPSDYSRKIASNFGVWLGPRGGYVTAGDFGKMIEDAGNGYYNARNDDIDVGSHKYIEKLKDFLVSLIRDYKVNYYKLDGFTDNPCTNTTHDHMTGGPDNMYYFTDMWERYIDAFTEMRQASIDVGLDDFWISATTWTSISPFHLQWSNSVWLQISGDAGYVNIGKNENYADQMLTYRDGCYYSYYDERQLQFPANNIYNHDPIYGKTGSPLKGQMNDDYFRTFLTGCMLRGTAFVELYYSYTMMNEGEKWYINGDVLSWAEKNHHILQHSQRFGGNPSSGDVYGYSSWDDWDGIIGIRNPGGKVSKFSITLDRAIGVTEGITATYRSTRMAHRTTNFEECENGKVYKYGDVLEVTLNPGEYRVYEFHKELDTTAPKVEVVKSTRETEIDVRFDEYIDLSKATFTINNGISVVSTKIRADLRTVTITVSPMTSGTSYTLHIDGVADIFGNKLTTDVPFIYYHKGEMGVLRGSFTAQQQPLTKDSVETDSFSIRLSVRDFKGVTNGVLVQDKSGLIKVELSNGLVKFTVDGVTVTSSDKITAATKTITCVRERNGLINVYIDQDISNSVFDKNAKLTYTIKDLVMGKTDIVFRYARVFTYGLGYHEVAEEIHFGNENIERSFKIQLGHVETTEIINNRDNSVFSPEPETPEFLFNIQAYPDNANSLNAYPTMVAVEPLDRTNWSITANSEETNKKGYEGAAHNLIDDIEGNIWHSKYDDRGEGGHDDRAKNTDPFQFTIDMGSVQTIAAFSYTPRQSGDNGIIKNYEFYAAKTKEELDSMVSARKYTLKGTLKYLGHLPVYVNLTQPMEARFVAVLSVISSAGEFGSGEEFYLYPTPVPLPFLDVPSSAFTLDHYVMESDCTSQNLSLIFKPYKFADIDINVTVNYTIPAGKHYMEKTIRIHLPKGSGLRIAHIDLEHFDVSNEMQKNSWTHPIRPQDADSGLTPFVINLGQPVYISSFFTGCRFPLSDNAIEDGVARLRYYSGKPFNTLTLDSDGYYTCWKTVLGAARSTRLEVICNDFFSYIKDISVVTKFRKQYNSWYDWMLNINETNILESFKEIEKGCTQHGVPPLDSFVVDDGWNNYNSEKYHVHNEGYSGTTDNQNGFWEFNSKFPEGLTKPSDFAHKIGSGFGVWLGPRGGYSSPDAFGHMMEDAGKGYFNPNSNDVDVGSHKYIENLKNFLKNWLETYRINYFKLDGFASADCPVATHDHMVGGPNGAYYYTDLWERYEKVFEELRQTALDNAVYDLWISITCFVNPSPFHLQWANSVWFQVSGDVGYIDITGKDSLADQMLTYRDACYYNFSNYLGFQFPQRCLYNHDPIYGQHGTELKNSLNDDQFRLFLYFCAMRGNAFFEMYYTYSMLDEGQKWYVNAEVLKYVEGRFDVLQNSQRFGADPRLGNVYGYSSWNETDGTIAIRNPSGTKQTYKLKLDRNIGVPETLKAAYTRTVLNFNTKQTLEENKEYHYGDEIEFELNHLKAESSISWPRRIHLLQLLKLQRLLTRQQS</sequence>
<feature type="compositionally biased region" description="Polar residues" evidence="2">
    <location>
        <begin position="16"/>
        <end position="30"/>
    </location>
</feature>
<dbReference type="RefSeq" id="XP_001583297.1">
    <property type="nucleotide sequence ID" value="XM_001583247.1"/>
</dbReference>
<dbReference type="InParanoid" id="A2DAY1"/>
<dbReference type="InterPro" id="IPR013785">
    <property type="entry name" value="Aldolase_TIM"/>
</dbReference>
<dbReference type="KEGG" id="tva:5467876"/>
<evidence type="ECO:0000313" key="4">
    <source>
        <dbReference type="EMBL" id="EAY22311.1"/>
    </source>
</evidence>
<dbReference type="Gene3D" id="2.60.40.1220">
    <property type="match status" value="1"/>
</dbReference>
<dbReference type="InterPro" id="IPR032812">
    <property type="entry name" value="SbsA_Ig"/>
</dbReference>
<evidence type="ECO:0000256" key="2">
    <source>
        <dbReference type="SAM" id="MobiDB-lite"/>
    </source>
</evidence>
<keyword evidence="5" id="KW-1185">Reference proteome</keyword>